<dbReference type="OrthoDB" id="9808276at2"/>
<dbReference type="InterPro" id="IPR001509">
    <property type="entry name" value="Epimerase_deHydtase"/>
</dbReference>
<organism evidence="3 4">
    <name type="scientific">Paramylibacter kogurei</name>
    <dbReference type="NCBI Taxonomy" id="1889778"/>
    <lineage>
        <taxon>Bacteria</taxon>
        <taxon>Pseudomonadati</taxon>
        <taxon>Pseudomonadota</taxon>
        <taxon>Alphaproteobacteria</taxon>
        <taxon>Rhodobacterales</taxon>
        <taxon>Paracoccaceae</taxon>
        <taxon>Paramylibacter</taxon>
    </lineage>
</organism>
<dbReference type="Proteomes" id="UP000231516">
    <property type="component" value="Unassembled WGS sequence"/>
</dbReference>
<feature type="domain" description="NAD-dependent epimerase/dehydratase" evidence="2">
    <location>
        <begin position="89"/>
        <end position="205"/>
    </location>
</feature>
<protein>
    <submittedName>
        <fullName evidence="3">NAD(P)-dependent oxidoreductase</fullName>
    </submittedName>
</protein>
<dbReference type="PANTHER" id="PTHR43574">
    <property type="entry name" value="EPIMERASE-RELATED"/>
    <property type="match status" value="1"/>
</dbReference>
<dbReference type="EMBL" id="MDGM01000014">
    <property type="protein sequence ID" value="PIB23051.1"/>
    <property type="molecule type" value="Genomic_DNA"/>
</dbReference>
<dbReference type="AlphaFoldDB" id="A0A2G5K0M5"/>
<keyword evidence="4" id="KW-1185">Reference proteome</keyword>
<proteinExistence type="predicted"/>
<reference evidence="3 4" key="1">
    <citation type="submission" date="2016-08" db="EMBL/GenBank/DDBJ databases">
        <title>Draft genome of Amylibacter sp. strain 4G11.</title>
        <authorList>
            <person name="Wong S.-K."/>
            <person name="Hamasaki K."/>
            <person name="Yoshizawa S."/>
        </authorList>
    </citation>
    <scope>NUCLEOTIDE SEQUENCE [LARGE SCALE GENOMIC DNA]</scope>
    <source>
        <strain evidence="3 4">4G11</strain>
    </source>
</reference>
<evidence type="ECO:0000259" key="2">
    <source>
        <dbReference type="Pfam" id="PF01370"/>
    </source>
</evidence>
<evidence type="ECO:0000313" key="3">
    <source>
        <dbReference type="EMBL" id="PIB23051.1"/>
    </source>
</evidence>
<keyword evidence="1" id="KW-0520">NAD</keyword>
<dbReference type="InterPro" id="IPR036291">
    <property type="entry name" value="NAD(P)-bd_dom_sf"/>
</dbReference>
<dbReference type="SUPFAM" id="SSF51735">
    <property type="entry name" value="NAD(P)-binding Rossmann-fold domains"/>
    <property type="match status" value="1"/>
</dbReference>
<comment type="caution">
    <text evidence="3">The sequence shown here is derived from an EMBL/GenBank/DDBJ whole genome shotgun (WGS) entry which is preliminary data.</text>
</comment>
<sequence length="286" mass="31314">MGKVLLSIGHGYSARAIAKGLINDGWTIYATTRSVEQAKVLQGEGVIPIIWPDTDLTPFIAKATHILSSVAPDEYGDAVLRAFDDEIAAQKDRLEWVGYLSTTGVYGDHDGGWVDEDTPPNPTTRRGKFRQAAEQEWQALGLPLVIFRLAGIYGVGRGPFAKLRAGTARCIIKKNQVFSRIHVDDIAQVVIASMKNPDAGSLFNVCDDDAAPPQNVIAYGAKLLGIPAPMPEDFETAEMRPMARSFYAESKRVRNDRIKQLLGVTLKFPDYKTGLQALLKTETAPE</sequence>
<gene>
    <name evidence="3" type="ORF">BFP76_08450</name>
</gene>
<evidence type="ECO:0000313" key="4">
    <source>
        <dbReference type="Proteomes" id="UP000231516"/>
    </source>
</evidence>
<dbReference type="Gene3D" id="3.40.50.720">
    <property type="entry name" value="NAD(P)-binding Rossmann-like Domain"/>
    <property type="match status" value="1"/>
</dbReference>
<accession>A0A2G5K0M5</accession>
<dbReference type="RefSeq" id="WP_099594332.1">
    <property type="nucleotide sequence ID" value="NZ_MDGM01000014.1"/>
</dbReference>
<evidence type="ECO:0000256" key="1">
    <source>
        <dbReference type="ARBA" id="ARBA00023027"/>
    </source>
</evidence>
<name>A0A2G5K0M5_9RHOB</name>
<dbReference type="Pfam" id="PF01370">
    <property type="entry name" value="Epimerase"/>
    <property type="match status" value="1"/>
</dbReference>
<dbReference type="CDD" id="cd05266">
    <property type="entry name" value="SDR_a4"/>
    <property type="match status" value="1"/>
</dbReference>